<dbReference type="SUPFAM" id="SSF55166">
    <property type="entry name" value="Hedgehog/DD-peptidase"/>
    <property type="match status" value="1"/>
</dbReference>
<proteinExistence type="predicted"/>
<sequence>MTSSVAILLRSIGACLPLLSASVARCETIGNMLDRLVLAYPQALAGHDADFIIWRDGTRMPVGRPDTQRPFADKLRNATILDQLSQPYVRGEPSAPSVDADPGRFRNEAFFKKMYGDCSAGGVTPNLVSITWLPKSWGKTVSVTRVNGVAERLKEISREIDDLDPKIKRAAFPIAGVLSCRPVADTGRMSMHGYAAAIDLNLGYSDYWLWGAKSSPSIPYKNRFPQQIVEIFERHGFIWGGRWYHYDTMHFEYRPELLPQQSR</sequence>
<dbReference type="Pfam" id="PF13539">
    <property type="entry name" value="Peptidase_M15_4"/>
    <property type="match status" value="1"/>
</dbReference>
<dbReference type="EMBL" id="CP088156">
    <property type="protein sequence ID" value="UFZ03644.1"/>
    <property type="molecule type" value="Genomic_DNA"/>
</dbReference>
<feature type="domain" description="Peptidase M15C" evidence="1">
    <location>
        <begin position="185"/>
        <end position="253"/>
    </location>
</feature>
<dbReference type="InterPro" id="IPR039561">
    <property type="entry name" value="Peptidase_M15C"/>
</dbReference>
<evidence type="ECO:0000313" key="3">
    <source>
        <dbReference type="Proteomes" id="UP001431010"/>
    </source>
</evidence>
<keyword evidence="3" id="KW-1185">Reference proteome</keyword>
<evidence type="ECO:0000259" key="1">
    <source>
        <dbReference type="Pfam" id="PF13539"/>
    </source>
</evidence>
<accession>A0ABY3R9L0</accession>
<protein>
    <submittedName>
        <fullName evidence="2">M15 family metallopeptidase</fullName>
    </submittedName>
</protein>
<dbReference type="Proteomes" id="UP001431010">
    <property type="component" value="Chromosome"/>
</dbReference>
<evidence type="ECO:0000313" key="2">
    <source>
        <dbReference type="EMBL" id="UFZ03644.1"/>
    </source>
</evidence>
<gene>
    <name evidence="2" type="ORF">LQG66_31230</name>
</gene>
<organism evidence="2 3">
    <name type="scientific">Bradyrhizobium ontarionense</name>
    <dbReference type="NCBI Taxonomy" id="2898149"/>
    <lineage>
        <taxon>Bacteria</taxon>
        <taxon>Pseudomonadati</taxon>
        <taxon>Pseudomonadota</taxon>
        <taxon>Alphaproteobacteria</taxon>
        <taxon>Hyphomicrobiales</taxon>
        <taxon>Nitrobacteraceae</taxon>
        <taxon>Bradyrhizobium</taxon>
    </lineage>
</organism>
<name>A0ABY3R9L0_9BRAD</name>
<reference evidence="2" key="1">
    <citation type="journal article" date="2024" name="Antonie Van Leeuwenhoek">
        <title>Bradyrhizobium ontarionense sp. nov., a novel bacterial symbiont isolated from Aeschynomene indica (Indian jointvetch), harbours photosynthesis, nitrogen fixation and nitrous oxide (N2O) reductase genes.</title>
        <authorList>
            <person name="Bromfield E.S.P."/>
            <person name="Cloutier S."/>
        </authorList>
    </citation>
    <scope>NUCLEOTIDE SEQUENCE</scope>
    <source>
        <strain evidence="2">A19</strain>
    </source>
</reference>
<dbReference type="Gene3D" id="3.30.1380.10">
    <property type="match status" value="1"/>
</dbReference>
<dbReference type="RefSeq" id="WP_231319661.1">
    <property type="nucleotide sequence ID" value="NZ_CP088156.1"/>
</dbReference>
<dbReference type="InterPro" id="IPR009045">
    <property type="entry name" value="Zn_M74/Hedgehog-like"/>
</dbReference>